<dbReference type="AlphaFoldDB" id="A0A4R8MIX6"/>
<organism evidence="2 3">
    <name type="scientific">Leptospira meyeri</name>
    <dbReference type="NCBI Taxonomy" id="29508"/>
    <lineage>
        <taxon>Bacteria</taxon>
        <taxon>Pseudomonadati</taxon>
        <taxon>Spirochaetota</taxon>
        <taxon>Spirochaetia</taxon>
        <taxon>Leptospirales</taxon>
        <taxon>Leptospiraceae</taxon>
        <taxon>Leptospira</taxon>
    </lineage>
</organism>
<dbReference type="SUPFAM" id="SSF56436">
    <property type="entry name" value="C-type lectin-like"/>
    <property type="match status" value="1"/>
</dbReference>
<sequence length="263" mass="30342">MKVKYIFFVIVLALVTLNKSSIFSENINSKFKDQYGIEFILIPSGNFLMGCDEKKDKECFDSEKPKRKVTISKNFYISKFEVTQKQWEDVMGNNPSLNKECGLNCPVENVSWFDVQKYISKLNLDNERIYRLPTEAEWEYVANDKGIAEFSEKYIFENAWTLHNSKNNSQPVGKKKSNSFGVYDMLGNVWEWCDDWFDENLYINAPSIDPKGITPSTLKSARGGSFDIDGHGGLNYRPLHRFFFPPDHKSPSLGFRLVVTMGK</sequence>
<gene>
    <name evidence="2" type="ORF">CLV96_3894</name>
</gene>
<feature type="domain" description="Sulfatase-modifying factor enzyme-like" evidence="1">
    <location>
        <begin position="38"/>
        <end position="258"/>
    </location>
</feature>
<dbReference type="GO" id="GO:0120147">
    <property type="term" value="F:formylglycine-generating oxidase activity"/>
    <property type="evidence" value="ECO:0007669"/>
    <property type="project" value="TreeGrafter"/>
</dbReference>
<keyword evidence="3" id="KW-1185">Reference proteome</keyword>
<dbReference type="InterPro" id="IPR042095">
    <property type="entry name" value="SUMF_sf"/>
</dbReference>
<dbReference type="PANTHER" id="PTHR23150:SF19">
    <property type="entry name" value="FORMYLGLYCINE-GENERATING ENZYME"/>
    <property type="match status" value="1"/>
</dbReference>
<reference evidence="2 3" key="1">
    <citation type="submission" date="2019-03" db="EMBL/GenBank/DDBJ databases">
        <title>Genomic Encyclopedia of Archaeal and Bacterial Type Strains, Phase II (KMG-II): from individual species to whole genera.</title>
        <authorList>
            <person name="Goeker M."/>
        </authorList>
    </citation>
    <scope>NUCLEOTIDE SEQUENCE [LARGE SCALE GENOMIC DNA]</scope>
    <source>
        <strain evidence="2 3">DSM 21537</strain>
    </source>
</reference>
<dbReference type="InterPro" id="IPR016187">
    <property type="entry name" value="CTDL_fold"/>
</dbReference>
<dbReference type="Pfam" id="PF03781">
    <property type="entry name" value="FGE-sulfatase"/>
    <property type="match status" value="1"/>
</dbReference>
<dbReference type="EMBL" id="SORO01000006">
    <property type="protein sequence ID" value="TDY66515.1"/>
    <property type="molecule type" value="Genomic_DNA"/>
</dbReference>
<dbReference type="STRING" id="1193051.LEP1GSC017_0019"/>
<protein>
    <submittedName>
        <fullName evidence="2">Formylglycine-generating enzyme required for sulfatase activity</fullName>
    </submittedName>
</protein>
<dbReference type="PANTHER" id="PTHR23150">
    <property type="entry name" value="SULFATASE MODIFYING FACTOR 1, 2"/>
    <property type="match status" value="1"/>
</dbReference>
<proteinExistence type="predicted"/>
<dbReference type="InterPro" id="IPR051043">
    <property type="entry name" value="Sulfatase_Mod_Factor_Kinase"/>
</dbReference>
<evidence type="ECO:0000313" key="3">
    <source>
        <dbReference type="Proteomes" id="UP000294684"/>
    </source>
</evidence>
<dbReference type="InterPro" id="IPR005532">
    <property type="entry name" value="SUMF_dom"/>
</dbReference>
<comment type="caution">
    <text evidence="2">The sequence shown here is derived from an EMBL/GenBank/DDBJ whole genome shotgun (WGS) entry which is preliminary data.</text>
</comment>
<evidence type="ECO:0000313" key="2">
    <source>
        <dbReference type="EMBL" id="TDY66515.1"/>
    </source>
</evidence>
<accession>A0A4R8MIX6</accession>
<evidence type="ECO:0000259" key="1">
    <source>
        <dbReference type="Pfam" id="PF03781"/>
    </source>
</evidence>
<dbReference type="OrthoDB" id="9812707at2"/>
<name>A0A4R8MIX6_LEPME</name>
<dbReference type="Gene3D" id="3.90.1580.10">
    <property type="entry name" value="paralog of FGE (formylglycine-generating enzyme)"/>
    <property type="match status" value="1"/>
</dbReference>
<dbReference type="Proteomes" id="UP000294684">
    <property type="component" value="Unassembled WGS sequence"/>
</dbReference>